<accession>A0ABW6RRY1</accession>
<keyword evidence="2" id="KW-1003">Cell membrane</keyword>
<feature type="transmembrane region" description="Helical" evidence="10">
    <location>
        <begin position="50"/>
        <end position="70"/>
    </location>
</feature>
<organism evidence="13 14">
    <name type="scientific">Nocardia jiangxiensis</name>
    <dbReference type="NCBI Taxonomy" id="282685"/>
    <lineage>
        <taxon>Bacteria</taxon>
        <taxon>Bacillati</taxon>
        <taxon>Actinomycetota</taxon>
        <taxon>Actinomycetes</taxon>
        <taxon>Mycobacteriales</taxon>
        <taxon>Nocardiaceae</taxon>
        <taxon>Nocardia</taxon>
    </lineage>
</organism>
<dbReference type="PANTHER" id="PTHR24221">
    <property type="entry name" value="ATP-BINDING CASSETTE SUB-FAMILY B"/>
    <property type="match status" value="1"/>
</dbReference>
<dbReference type="Pfam" id="PF00664">
    <property type="entry name" value="ABC_membrane"/>
    <property type="match status" value="1"/>
</dbReference>
<feature type="transmembrane region" description="Helical" evidence="10">
    <location>
        <begin position="142"/>
        <end position="169"/>
    </location>
</feature>
<keyword evidence="6" id="KW-1278">Translocase</keyword>
<reference evidence="13 14" key="1">
    <citation type="submission" date="2024-10" db="EMBL/GenBank/DDBJ databases">
        <title>The Natural Products Discovery Center: Release of the First 8490 Sequenced Strains for Exploring Actinobacteria Biosynthetic Diversity.</title>
        <authorList>
            <person name="Kalkreuter E."/>
            <person name="Kautsar S.A."/>
            <person name="Yang D."/>
            <person name="Bader C.D."/>
            <person name="Teijaro C.N."/>
            <person name="Fluegel L."/>
            <person name="Davis C.M."/>
            <person name="Simpson J.R."/>
            <person name="Lauterbach L."/>
            <person name="Steele A.D."/>
            <person name="Gui C."/>
            <person name="Meng S."/>
            <person name="Li G."/>
            <person name="Viehrig K."/>
            <person name="Ye F."/>
            <person name="Su P."/>
            <person name="Kiefer A.F."/>
            <person name="Nichols A."/>
            <person name="Cepeda A.J."/>
            <person name="Yan W."/>
            <person name="Fan B."/>
            <person name="Jiang Y."/>
            <person name="Adhikari A."/>
            <person name="Zheng C.-J."/>
            <person name="Schuster L."/>
            <person name="Cowan T.M."/>
            <person name="Smanski M.J."/>
            <person name="Chevrette M.G."/>
            <person name="De Carvalho L.P.S."/>
            <person name="Shen B."/>
        </authorList>
    </citation>
    <scope>NUCLEOTIDE SEQUENCE [LARGE SCALE GENOMIC DNA]</scope>
    <source>
        <strain evidence="13 14">NPDC002593</strain>
    </source>
</reference>
<dbReference type="InterPro" id="IPR011527">
    <property type="entry name" value="ABC1_TM_dom"/>
</dbReference>
<evidence type="ECO:0000256" key="1">
    <source>
        <dbReference type="ARBA" id="ARBA00004429"/>
    </source>
</evidence>
<comment type="subcellular location">
    <subcellularLocation>
        <location evidence="1">Cell inner membrane</location>
        <topology evidence="1">Multi-pass membrane protein</topology>
    </subcellularLocation>
</comment>
<feature type="domain" description="ABC transporter" evidence="11">
    <location>
        <begin position="335"/>
        <end position="569"/>
    </location>
</feature>
<dbReference type="InterPro" id="IPR036640">
    <property type="entry name" value="ABC1_TM_sf"/>
</dbReference>
<evidence type="ECO:0000256" key="7">
    <source>
        <dbReference type="ARBA" id="ARBA00022989"/>
    </source>
</evidence>
<name>A0ABW6RRY1_9NOCA</name>
<dbReference type="SUPFAM" id="SSF90123">
    <property type="entry name" value="ABC transporter transmembrane region"/>
    <property type="match status" value="1"/>
</dbReference>
<evidence type="ECO:0000256" key="8">
    <source>
        <dbReference type="ARBA" id="ARBA00023136"/>
    </source>
</evidence>
<dbReference type="Gene3D" id="3.40.50.300">
    <property type="entry name" value="P-loop containing nucleotide triphosphate hydrolases"/>
    <property type="match status" value="1"/>
</dbReference>
<evidence type="ECO:0000256" key="2">
    <source>
        <dbReference type="ARBA" id="ARBA00022519"/>
    </source>
</evidence>
<feature type="transmembrane region" description="Helical" evidence="10">
    <location>
        <begin position="20"/>
        <end position="43"/>
    </location>
</feature>
<keyword evidence="14" id="KW-1185">Reference proteome</keyword>
<keyword evidence="4" id="KW-0547">Nucleotide-binding</keyword>
<evidence type="ECO:0000256" key="3">
    <source>
        <dbReference type="ARBA" id="ARBA00022692"/>
    </source>
</evidence>
<protein>
    <submittedName>
        <fullName evidence="13">ABC transporter ATP-binding protein</fullName>
    </submittedName>
</protein>
<dbReference type="PROSITE" id="PS00211">
    <property type="entry name" value="ABC_TRANSPORTER_1"/>
    <property type="match status" value="1"/>
</dbReference>
<gene>
    <name evidence="13" type="ORF">ACFYXQ_03130</name>
</gene>
<evidence type="ECO:0000313" key="14">
    <source>
        <dbReference type="Proteomes" id="UP001601992"/>
    </source>
</evidence>
<comment type="similarity">
    <text evidence="9">Belongs to the ABC transporter superfamily. Siderophore-Fe(3+) uptake transporter (SIUT) (TC 3.A.1.21) family.</text>
</comment>
<dbReference type="InterPro" id="IPR017871">
    <property type="entry name" value="ABC_transporter-like_CS"/>
</dbReference>
<dbReference type="PROSITE" id="PS50893">
    <property type="entry name" value="ABC_TRANSPORTER_2"/>
    <property type="match status" value="1"/>
</dbReference>
<keyword evidence="2" id="KW-0997">Cell inner membrane</keyword>
<feature type="transmembrane region" description="Helical" evidence="10">
    <location>
        <begin position="245"/>
        <end position="267"/>
    </location>
</feature>
<feature type="transmembrane region" description="Helical" evidence="10">
    <location>
        <begin position="273"/>
        <end position="291"/>
    </location>
</feature>
<sequence length="591" mass="62367">MIALLDKIFGDAARRRIRLLIAASAGNAVLEGIAVALCIPVLLELLRRDIGAAGLWLIPLAVVVAGYWVVNAVMEHLGTHVAATLRRELFARLADKIIALPLGWFDSTSAGSVTALVTGGSQAPLGVVTALKTIAETVIPPVIVLVVVLFLDWPVAVAVLIVVPLLWALQRAVAGPIAQADADEAGAVADANARLIEFSQTQPVLRASGREDRGLGELSAALHHRHATTNKQILRATAGLNVGELSVQLGFVIVLAVTVVIGSGAWQVGANDLARLITAAVFGIWALRPIGKISTAMLIINGSAAALGRIDALLSHPELAEPDSSAKATSTGNAIELRDVRFGYREGIDVLSQVNITVPAGSTTALVGPSGSGKTTTVNLVARFWDASSGSVRVDGVDVRDLRGEDLMDRIALVPQDVYLFDDTLEANIRVGKPDATGEEVRRAASLAQVDSIVERLPQGWQNPVGAGGSILSGGERQRVSIARALLKDTPIVLLDEASSALDARNEAAIAAALGELGRGRTLLIIAHQLSTIADADHVVYLRGGQVVESGSHTELFAADGEYARFWREQQRARSWRLRERASEPARGRPA</sequence>
<evidence type="ECO:0000259" key="12">
    <source>
        <dbReference type="PROSITE" id="PS50929"/>
    </source>
</evidence>
<comment type="caution">
    <text evidence="13">The sequence shown here is derived from an EMBL/GenBank/DDBJ whole genome shotgun (WGS) entry which is preliminary data.</text>
</comment>
<evidence type="ECO:0000256" key="9">
    <source>
        <dbReference type="ARBA" id="ARBA00023455"/>
    </source>
</evidence>
<evidence type="ECO:0000256" key="4">
    <source>
        <dbReference type="ARBA" id="ARBA00022741"/>
    </source>
</evidence>
<dbReference type="EMBL" id="JBIAQY010000001">
    <property type="protein sequence ID" value="MFF3566756.1"/>
    <property type="molecule type" value="Genomic_DNA"/>
</dbReference>
<dbReference type="PANTHER" id="PTHR24221:SF654">
    <property type="entry name" value="ATP-BINDING CASSETTE SUB-FAMILY B MEMBER 6"/>
    <property type="match status" value="1"/>
</dbReference>
<keyword evidence="7 10" id="KW-1133">Transmembrane helix</keyword>
<dbReference type="InterPro" id="IPR003439">
    <property type="entry name" value="ABC_transporter-like_ATP-bd"/>
</dbReference>
<dbReference type="Proteomes" id="UP001601992">
    <property type="component" value="Unassembled WGS sequence"/>
</dbReference>
<dbReference type="InterPro" id="IPR039421">
    <property type="entry name" value="Type_1_exporter"/>
</dbReference>
<feature type="domain" description="ABC transmembrane type-1" evidence="12">
    <location>
        <begin position="19"/>
        <end position="302"/>
    </location>
</feature>
<evidence type="ECO:0000313" key="13">
    <source>
        <dbReference type="EMBL" id="MFF3566756.1"/>
    </source>
</evidence>
<evidence type="ECO:0000256" key="5">
    <source>
        <dbReference type="ARBA" id="ARBA00022840"/>
    </source>
</evidence>
<dbReference type="InterPro" id="IPR003593">
    <property type="entry name" value="AAA+_ATPase"/>
</dbReference>
<dbReference type="SUPFAM" id="SSF52540">
    <property type="entry name" value="P-loop containing nucleoside triphosphate hydrolases"/>
    <property type="match status" value="1"/>
</dbReference>
<keyword evidence="3 10" id="KW-0812">Transmembrane</keyword>
<dbReference type="GO" id="GO:0005524">
    <property type="term" value="F:ATP binding"/>
    <property type="evidence" value="ECO:0007669"/>
    <property type="project" value="UniProtKB-KW"/>
</dbReference>
<evidence type="ECO:0000256" key="6">
    <source>
        <dbReference type="ARBA" id="ARBA00022967"/>
    </source>
</evidence>
<keyword evidence="5 13" id="KW-0067">ATP-binding</keyword>
<dbReference type="Pfam" id="PF00005">
    <property type="entry name" value="ABC_tran"/>
    <property type="match status" value="1"/>
</dbReference>
<evidence type="ECO:0000256" key="10">
    <source>
        <dbReference type="SAM" id="Phobius"/>
    </source>
</evidence>
<evidence type="ECO:0000259" key="11">
    <source>
        <dbReference type="PROSITE" id="PS50893"/>
    </source>
</evidence>
<proteinExistence type="inferred from homology"/>
<dbReference type="SMART" id="SM00382">
    <property type="entry name" value="AAA"/>
    <property type="match status" value="1"/>
</dbReference>
<dbReference type="Gene3D" id="1.20.1560.10">
    <property type="entry name" value="ABC transporter type 1, transmembrane domain"/>
    <property type="match status" value="1"/>
</dbReference>
<dbReference type="RefSeq" id="WP_387402481.1">
    <property type="nucleotide sequence ID" value="NZ_JBIAQY010000001.1"/>
</dbReference>
<dbReference type="PROSITE" id="PS50929">
    <property type="entry name" value="ABC_TM1F"/>
    <property type="match status" value="1"/>
</dbReference>
<dbReference type="InterPro" id="IPR027417">
    <property type="entry name" value="P-loop_NTPase"/>
</dbReference>
<keyword evidence="8 10" id="KW-0472">Membrane</keyword>